<name>A0A8J7SG15_9BACT</name>
<dbReference type="GO" id="GO:0000976">
    <property type="term" value="F:transcription cis-regulatory region binding"/>
    <property type="evidence" value="ECO:0007669"/>
    <property type="project" value="TreeGrafter"/>
</dbReference>
<dbReference type="Gene3D" id="1.10.260.40">
    <property type="entry name" value="lambda repressor-like DNA-binding domains"/>
    <property type="match status" value="1"/>
</dbReference>
<feature type="domain" description="HTH lacI-type" evidence="4">
    <location>
        <begin position="13"/>
        <end position="67"/>
    </location>
</feature>
<dbReference type="PROSITE" id="PS50932">
    <property type="entry name" value="HTH_LACI_2"/>
    <property type="match status" value="1"/>
</dbReference>
<dbReference type="InterPro" id="IPR000843">
    <property type="entry name" value="HTH_LacI"/>
</dbReference>
<dbReference type="InterPro" id="IPR028082">
    <property type="entry name" value="Peripla_BP_I"/>
</dbReference>
<evidence type="ECO:0000256" key="2">
    <source>
        <dbReference type="ARBA" id="ARBA00023125"/>
    </source>
</evidence>
<dbReference type="SUPFAM" id="SSF53822">
    <property type="entry name" value="Periplasmic binding protein-like I"/>
    <property type="match status" value="1"/>
</dbReference>
<keyword evidence="1" id="KW-0805">Transcription regulation</keyword>
<dbReference type="RefSeq" id="WP_200309867.1">
    <property type="nucleotide sequence ID" value="NZ_JAENIM010000009.1"/>
</dbReference>
<dbReference type="SMART" id="SM00354">
    <property type="entry name" value="HTH_LACI"/>
    <property type="match status" value="1"/>
</dbReference>
<evidence type="ECO:0000256" key="1">
    <source>
        <dbReference type="ARBA" id="ARBA00023015"/>
    </source>
</evidence>
<keyword evidence="2 5" id="KW-0238">DNA-binding</keyword>
<reference evidence="5" key="1">
    <citation type="submission" date="2021-01" db="EMBL/GenBank/DDBJ databases">
        <title>Modified the classification status of verrucomicrobia.</title>
        <authorList>
            <person name="Feng X."/>
        </authorList>
    </citation>
    <scope>NUCLEOTIDE SEQUENCE</scope>
    <source>
        <strain evidence="5">_KCTC 22039</strain>
    </source>
</reference>
<dbReference type="AlphaFoldDB" id="A0A8J7SG15"/>
<dbReference type="Pfam" id="PF00356">
    <property type="entry name" value="LacI"/>
    <property type="match status" value="1"/>
</dbReference>
<dbReference type="InterPro" id="IPR010982">
    <property type="entry name" value="Lambda_DNA-bd_dom_sf"/>
</dbReference>
<evidence type="ECO:0000313" key="6">
    <source>
        <dbReference type="Proteomes" id="UP000624703"/>
    </source>
</evidence>
<dbReference type="Proteomes" id="UP000624703">
    <property type="component" value="Unassembled WGS sequence"/>
</dbReference>
<proteinExistence type="predicted"/>
<dbReference type="SUPFAM" id="SSF47413">
    <property type="entry name" value="lambda repressor-like DNA-binding domains"/>
    <property type="match status" value="1"/>
</dbReference>
<dbReference type="CDD" id="cd01392">
    <property type="entry name" value="HTH_LacI"/>
    <property type="match status" value="1"/>
</dbReference>
<comment type="caution">
    <text evidence="5">The sequence shown here is derived from an EMBL/GenBank/DDBJ whole genome shotgun (WGS) entry which is preliminary data.</text>
</comment>
<gene>
    <name evidence="5" type="ORF">JIN82_01515</name>
</gene>
<dbReference type="InterPro" id="IPR046335">
    <property type="entry name" value="LacI/GalR-like_sensor"/>
</dbReference>
<dbReference type="GO" id="GO:0003700">
    <property type="term" value="F:DNA-binding transcription factor activity"/>
    <property type="evidence" value="ECO:0007669"/>
    <property type="project" value="TreeGrafter"/>
</dbReference>
<keyword evidence="3" id="KW-0804">Transcription</keyword>
<protein>
    <submittedName>
        <fullName evidence="5">LacI family DNA-binding transcriptional regulator</fullName>
    </submittedName>
</protein>
<evidence type="ECO:0000256" key="3">
    <source>
        <dbReference type="ARBA" id="ARBA00023163"/>
    </source>
</evidence>
<dbReference type="Gene3D" id="3.40.50.2300">
    <property type="match status" value="2"/>
</dbReference>
<organism evidence="5 6">
    <name type="scientific">Persicirhabdus sediminis</name>
    <dbReference type="NCBI Taxonomy" id="454144"/>
    <lineage>
        <taxon>Bacteria</taxon>
        <taxon>Pseudomonadati</taxon>
        <taxon>Verrucomicrobiota</taxon>
        <taxon>Verrucomicrobiia</taxon>
        <taxon>Verrucomicrobiales</taxon>
        <taxon>Verrucomicrobiaceae</taxon>
        <taxon>Persicirhabdus</taxon>
    </lineage>
</organism>
<keyword evidence="6" id="KW-1185">Reference proteome</keyword>
<dbReference type="PANTHER" id="PTHR30146">
    <property type="entry name" value="LACI-RELATED TRANSCRIPTIONAL REPRESSOR"/>
    <property type="match status" value="1"/>
</dbReference>
<dbReference type="CDD" id="cd06267">
    <property type="entry name" value="PBP1_LacI_sugar_binding-like"/>
    <property type="match status" value="1"/>
</dbReference>
<evidence type="ECO:0000313" key="5">
    <source>
        <dbReference type="EMBL" id="MBK1789825.1"/>
    </source>
</evidence>
<sequence length="348" mass="37491">MEKIKRKRGTEGATMEDIAAATGLSKMTISRVFSGTGSVRKETRERVIEEADRLGYVYNALAGNFSRGKTQLIGFGVRFDGLLGSEYFAGIYRGAQNRLAKEDLRLIPLDTSSREYQNGENLMSLVAQRRVDGVMILAPLEQDELIVNQTFEEAPMVVVGAQPSHSSISWADMDNVHAIECLVDHMVSLGHQKIAYIAGPEQVSDAVTRGRAFIDAIKKHGLELPPEYIANGGFHYSIGRLAAKQILSLDDRPTALIAANDLSALGAMDMIKELGLVPGKDISVAGVDGSYMAGEVTPALTSVVQPLEQLGARAAELLIEQMQGDTSVVGTQLVRGELKAKESSGNVS</sequence>
<dbReference type="Pfam" id="PF13377">
    <property type="entry name" value="Peripla_BP_3"/>
    <property type="match status" value="1"/>
</dbReference>
<dbReference type="EMBL" id="JAENIM010000009">
    <property type="protein sequence ID" value="MBK1789825.1"/>
    <property type="molecule type" value="Genomic_DNA"/>
</dbReference>
<evidence type="ECO:0000259" key="4">
    <source>
        <dbReference type="PROSITE" id="PS50932"/>
    </source>
</evidence>
<accession>A0A8J7SG15</accession>
<dbReference type="PANTHER" id="PTHR30146:SF109">
    <property type="entry name" value="HTH-TYPE TRANSCRIPTIONAL REGULATOR GALS"/>
    <property type="match status" value="1"/>
</dbReference>